<dbReference type="Pfam" id="PF23648">
    <property type="entry name" value="DUF7147"/>
    <property type="match status" value="1"/>
</dbReference>
<sequence length="129" mass="14746">MTQHIIKLGEGYGDVYELITLINEMPHRVQHLLVLHTNKDGQDMVSFAAIMKPTSQGQFLPIYLCLEGMPKPQEGQSHTRYKAFNEAAEKVGVNLIEFDVPPSTRYHDESLFFQQLIAVFRLNHLLPPI</sequence>
<organism evidence="2 3">
    <name type="scientific">Alkalibacillus salilacus</name>
    <dbReference type="NCBI Taxonomy" id="284582"/>
    <lineage>
        <taxon>Bacteria</taxon>
        <taxon>Bacillati</taxon>
        <taxon>Bacillota</taxon>
        <taxon>Bacilli</taxon>
        <taxon>Bacillales</taxon>
        <taxon>Bacillaceae</taxon>
        <taxon>Alkalibacillus</taxon>
    </lineage>
</organism>
<feature type="domain" description="DUF7147" evidence="1">
    <location>
        <begin position="1"/>
        <end position="126"/>
    </location>
</feature>
<protein>
    <recommendedName>
        <fullName evidence="1">DUF7147 domain-containing protein</fullName>
    </recommendedName>
</protein>
<evidence type="ECO:0000313" key="3">
    <source>
        <dbReference type="Proteomes" id="UP001224359"/>
    </source>
</evidence>
<keyword evidence="3" id="KW-1185">Reference proteome</keyword>
<dbReference type="EMBL" id="JAUSTQ010000003">
    <property type="protein sequence ID" value="MDQ0159205.1"/>
    <property type="molecule type" value="Genomic_DNA"/>
</dbReference>
<dbReference type="Proteomes" id="UP001224359">
    <property type="component" value="Unassembled WGS sequence"/>
</dbReference>
<comment type="caution">
    <text evidence="2">The sequence shown here is derived from an EMBL/GenBank/DDBJ whole genome shotgun (WGS) entry which is preliminary data.</text>
</comment>
<gene>
    <name evidence="2" type="ORF">J2S77_001169</name>
</gene>
<name>A0ABT9VE06_9BACI</name>
<dbReference type="InterPro" id="IPR055571">
    <property type="entry name" value="DUF7147"/>
</dbReference>
<dbReference type="RefSeq" id="WP_306975483.1">
    <property type="nucleotide sequence ID" value="NZ_JAUSTQ010000003.1"/>
</dbReference>
<evidence type="ECO:0000313" key="2">
    <source>
        <dbReference type="EMBL" id="MDQ0159205.1"/>
    </source>
</evidence>
<evidence type="ECO:0000259" key="1">
    <source>
        <dbReference type="Pfam" id="PF23648"/>
    </source>
</evidence>
<proteinExistence type="predicted"/>
<accession>A0ABT9VE06</accession>
<reference evidence="2 3" key="1">
    <citation type="submission" date="2023-07" db="EMBL/GenBank/DDBJ databases">
        <title>Genomic Encyclopedia of Type Strains, Phase IV (KMG-IV): sequencing the most valuable type-strain genomes for metagenomic binning, comparative biology and taxonomic classification.</title>
        <authorList>
            <person name="Goeker M."/>
        </authorList>
    </citation>
    <scope>NUCLEOTIDE SEQUENCE [LARGE SCALE GENOMIC DNA]</scope>
    <source>
        <strain evidence="2 3">DSM 16460</strain>
    </source>
</reference>